<dbReference type="InterPro" id="IPR000463">
    <property type="entry name" value="Fatty_acid-bd"/>
</dbReference>
<dbReference type="SUPFAM" id="SSF50814">
    <property type="entry name" value="Lipocalins"/>
    <property type="match status" value="1"/>
</dbReference>
<dbReference type="GO" id="GO:0000062">
    <property type="term" value="F:fatty-acyl-CoA binding"/>
    <property type="evidence" value="ECO:0007669"/>
    <property type="project" value="InterPro"/>
</dbReference>
<dbReference type="InterPro" id="IPR035984">
    <property type="entry name" value="Acyl-CoA-binding_sf"/>
</dbReference>
<reference evidence="2 3" key="1">
    <citation type="journal article" date="2024" name="Science">
        <title>Giant polyketide synthase enzymes in the biosynthesis of giant marine polyether toxins.</title>
        <authorList>
            <person name="Fallon T.R."/>
            <person name="Shende V.V."/>
            <person name="Wierzbicki I.H."/>
            <person name="Pendleton A.L."/>
            <person name="Watervoot N.F."/>
            <person name="Auber R.P."/>
            <person name="Gonzalez D.J."/>
            <person name="Wisecaver J.H."/>
            <person name="Moore B.S."/>
        </authorList>
    </citation>
    <scope>NUCLEOTIDE SEQUENCE [LARGE SCALE GENOMIC DNA]</scope>
    <source>
        <strain evidence="2 3">12B1</strain>
    </source>
</reference>
<dbReference type="PRINTS" id="PR00178">
    <property type="entry name" value="FATTYACIDBP"/>
</dbReference>
<dbReference type="SUPFAM" id="SSF47027">
    <property type="entry name" value="Acyl-CoA binding protein"/>
    <property type="match status" value="1"/>
</dbReference>
<dbReference type="InterPro" id="IPR014352">
    <property type="entry name" value="FERM/acyl-CoA-bd_prot_sf"/>
</dbReference>
<dbReference type="Gene3D" id="1.20.80.10">
    <property type="match status" value="1"/>
</dbReference>
<protein>
    <recommendedName>
        <fullName evidence="1">ACB domain-containing protein</fullName>
    </recommendedName>
</protein>
<accession>A0AB34IS21</accession>
<dbReference type="Proteomes" id="UP001515480">
    <property type="component" value="Unassembled WGS sequence"/>
</dbReference>
<dbReference type="InterPro" id="IPR000582">
    <property type="entry name" value="Acyl-CoA-binding_protein"/>
</dbReference>
<gene>
    <name evidence="2" type="ORF">AB1Y20_010615</name>
</gene>
<dbReference type="Gene3D" id="2.40.128.20">
    <property type="match status" value="1"/>
</dbReference>
<dbReference type="InterPro" id="IPR012674">
    <property type="entry name" value="Calycin"/>
</dbReference>
<dbReference type="CDD" id="cd00742">
    <property type="entry name" value="FABP"/>
    <property type="match status" value="1"/>
</dbReference>
<dbReference type="PROSITE" id="PS51228">
    <property type="entry name" value="ACB_2"/>
    <property type="match status" value="1"/>
</dbReference>
<proteinExistence type="predicted"/>
<dbReference type="AlphaFoldDB" id="A0AB34IS21"/>
<dbReference type="EMBL" id="JBGBPQ010000020">
    <property type="protein sequence ID" value="KAL1504206.1"/>
    <property type="molecule type" value="Genomic_DNA"/>
</dbReference>
<name>A0AB34IS21_PRYPA</name>
<comment type="caution">
    <text evidence="2">The sequence shown here is derived from an EMBL/GenBank/DDBJ whole genome shotgun (WGS) entry which is preliminary data.</text>
</comment>
<evidence type="ECO:0000313" key="2">
    <source>
        <dbReference type="EMBL" id="KAL1504206.1"/>
    </source>
</evidence>
<feature type="domain" description="ACB" evidence="1">
    <location>
        <begin position="17"/>
        <end position="121"/>
    </location>
</feature>
<evidence type="ECO:0000313" key="3">
    <source>
        <dbReference type="Proteomes" id="UP001515480"/>
    </source>
</evidence>
<evidence type="ECO:0000259" key="1">
    <source>
        <dbReference type="PROSITE" id="PS51228"/>
    </source>
</evidence>
<organism evidence="2 3">
    <name type="scientific">Prymnesium parvum</name>
    <name type="common">Toxic golden alga</name>
    <dbReference type="NCBI Taxonomy" id="97485"/>
    <lineage>
        <taxon>Eukaryota</taxon>
        <taxon>Haptista</taxon>
        <taxon>Haptophyta</taxon>
        <taxon>Prymnesiophyceae</taxon>
        <taxon>Prymnesiales</taxon>
        <taxon>Prymnesiaceae</taxon>
        <taxon>Prymnesium</taxon>
    </lineage>
</organism>
<dbReference type="Pfam" id="PF00887">
    <property type="entry name" value="ACBP"/>
    <property type="match status" value="1"/>
</dbReference>
<sequence>MVLPIAKLFRGSRTSELHRKFHAASSAASKALETADCLMPLQDRPSSAGPGGIELSKQDWFELYGLHEVARKGACTTSPPPWWTHKSRWKWQAWRAQGDLAPAEARLRFVKAIGRVPGFVVPAEPVDGCGRWIDSFLSCASWLPCFTSPAAAPAEPEAITNGADKAAGNLLPFMNGSASKAKGTGLQEPLLSSNPAADVAPPSASAKLGELAGVWEQQHVQGLEPYLKRLGVGWPQRQAALSFAPKQAWTIEAGVPKMTMASPLGVRVEQFPLGEAHEEKDLNGRSFMKTSSWEKGMLVARSRAVEESMPEIVARRWIDSNTGALVQETSFDGVVYTRIFVHKE</sequence>
<keyword evidence="3" id="KW-1185">Reference proteome</keyword>